<proteinExistence type="predicted"/>
<reference evidence="2" key="1">
    <citation type="journal article" date="2019" name="Science">
        <title>Mutation of a bHLH transcription factor allowed almond domestication.</title>
        <authorList>
            <person name="Sanchez-Perez R."/>
            <person name="Pavan S."/>
            <person name="Mazzeo R."/>
            <person name="Moldovan C."/>
            <person name="Aiese Cigliano R."/>
            <person name="Del Cueto J."/>
            <person name="Ricciardi F."/>
            <person name="Lotti C."/>
            <person name="Ricciardi L."/>
            <person name="Dicenta F."/>
            <person name="Lopez-Marques R.L."/>
            <person name="Lindberg Moller B."/>
        </authorList>
    </citation>
    <scope>NUCLEOTIDE SEQUENCE</scope>
</reference>
<sequence length="144" mass="16346">MILFLTLSVLSFLTNLHLLDLYMQYDGLSIDMNSTLRVDRHSDGECPGPLHHLKGPQLIPSNWPRNIKRKYFSDANGLCKAAVNACQGLGVEVPPSFFVFVLSRDRWFDYLTHGFVDEVKVEVAVATEKPCDLEMMIIYKKGII</sequence>
<organism evidence="2">
    <name type="scientific">Prunus dulcis</name>
    <name type="common">Almond</name>
    <name type="synonym">Amygdalus dulcis</name>
    <dbReference type="NCBI Taxonomy" id="3755"/>
    <lineage>
        <taxon>Eukaryota</taxon>
        <taxon>Viridiplantae</taxon>
        <taxon>Streptophyta</taxon>
        <taxon>Embryophyta</taxon>
        <taxon>Tracheophyta</taxon>
        <taxon>Spermatophyta</taxon>
        <taxon>Magnoliopsida</taxon>
        <taxon>eudicotyledons</taxon>
        <taxon>Gunneridae</taxon>
        <taxon>Pentapetalae</taxon>
        <taxon>rosids</taxon>
        <taxon>fabids</taxon>
        <taxon>Rosales</taxon>
        <taxon>Rosaceae</taxon>
        <taxon>Amygdaloideae</taxon>
        <taxon>Amygdaleae</taxon>
        <taxon>Prunus</taxon>
    </lineage>
</organism>
<dbReference type="AlphaFoldDB" id="A0A4Y1R302"/>
<protein>
    <submittedName>
        <fullName evidence="2">Uncharacterized protein</fullName>
    </submittedName>
</protein>
<keyword evidence="1" id="KW-0732">Signal</keyword>
<evidence type="ECO:0000256" key="1">
    <source>
        <dbReference type="SAM" id="SignalP"/>
    </source>
</evidence>
<accession>A0A4Y1R302</accession>
<feature type="chain" id="PRO_5021298379" evidence="1">
    <location>
        <begin position="19"/>
        <end position="144"/>
    </location>
</feature>
<name>A0A4Y1R302_PRUDU</name>
<dbReference type="EMBL" id="AP019298">
    <property type="protein sequence ID" value="BBG98498.1"/>
    <property type="molecule type" value="Genomic_DNA"/>
</dbReference>
<evidence type="ECO:0000313" key="2">
    <source>
        <dbReference type="EMBL" id="BBG98498.1"/>
    </source>
</evidence>
<feature type="signal peptide" evidence="1">
    <location>
        <begin position="1"/>
        <end position="18"/>
    </location>
</feature>
<gene>
    <name evidence="2" type="ORF">Prudu_007916</name>
</gene>